<dbReference type="PANTHER" id="PTHR10907:SF47">
    <property type="entry name" value="REGUCALCIN"/>
    <property type="match status" value="1"/>
</dbReference>
<comment type="caution">
    <text evidence="5">The sequence shown here is derived from an EMBL/GenBank/DDBJ whole genome shotgun (WGS) entry which is preliminary data.</text>
</comment>
<dbReference type="GO" id="GO:0019853">
    <property type="term" value="P:L-ascorbic acid biosynthetic process"/>
    <property type="evidence" value="ECO:0007669"/>
    <property type="project" value="TreeGrafter"/>
</dbReference>
<evidence type="ECO:0000256" key="1">
    <source>
        <dbReference type="ARBA" id="ARBA00008853"/>
    </source>
</evidence>
<dbReference type="AlphaFoldDB" id="A0A7W4YVR8"/>
<comment type="cofactor">
    <cofactor evidence="3">
        <name>Zn(2+)</name>
        <dbReference type="ChEBI" id="CHEBI:29105"/>
    </cofactor>
    <text evidence="3">Binds 1 divalent metal cation per subunit.</text>
</comment>
<dbReference type="EMBL" id="JACHWB010000001">
    <property type="protein sequence ID" value="MBB3018111.1"/>
    <property type="molecule type" value="Genomic_DNA"/>
</dbReference>
<feature type="domain" description="SMP-30/Gluconolactonase/LRE-like region" evidence="4">
    <location>
        <begin position="4"/>
        <end position="170"/>
    </location>
</feature>
<proteinExistence type="inferred from homology"/>
<dbReference type="InterPro" id="IPR011042">
    <property type="entry name" value="6-blade_b-propeller_TolB-like"/>
</dbReference>
<keyword evidence="6" id="KW-1185">Reference proteome</keyword>
<feature type="binding site" evidence="3">
    <location>
        <position position="112"/>
    </location>
    <ligand>
        <name>a divalent metal cation</name>
        <dbReference type="ChEBI" id="CHEBI:60240"/>
    </ligand>
</feature>
<dbReference type="Gene3D" id="2.120.10.30">
    <property type="entry name" value="TolB, C-terminal domain"/>
    <property type="match status" value="1"/>
</dbReference>
<evidence type="ECO:0000256" key="3">
    <source>
        <dbReference type="PIRSR" id="PIRSR605511-2"/>
    </source>
</evidence>
<protein>
    <submittedName>
        <fullName evidence="5">Sugar lactone lactonase YvrE</fullName>
    </submittedName>
</protein>
<dbReference type="Proteomes" id="UP000532010">
    <property type="component" value="Unassembled WGS sequence"/>
</dbReference>
<dbReference type="Pfam" id="PF08450">
    <property type="entry name" value="SGL"/>
    <property type="match status" value="1"/>
</dbReference>
<organism evidence="5 6">
    <name type="scientific">Microvirga lupini</name>
    <dbReference type="NCBI Taxonomy" id="420324"/>
    <lineage>
        <taxon>Bacteria</taxon>
        <taxon>Pseudomonadati</taxon>
        <taxon>Pseudomonadota</taxon>
        <taxon>Alphaproteobacteria</taxon>
        <taxon>Hyphomicrobiales</taxon>
        <taxon>Methylobacteriaceae</taxon>
        <taxon>Microvirga</taxon>
    </lineage>
</organism>
<dbReference type="GO" id="GO:0004341">
    <property type="term" value="F:gluconolactonase activity"/>
    <property type="evidence" value="ECO:0007669"/>
    <property type="project" value="TreeGrafter"/>
</dbReference>
<feature type="binding site" evidence="3">
    <location>
        <position position="17"/>
    </location>
    <ligand>
        <name>substrate</name>
    </ligand>
</feature>
<dbReference type="InterPro" id="IPR013658">
    <property type="entry name" value="SGL"/>
</dbReference>
<dbReference type="PANTHER" id="PTHR10907">
    <property type="entry name" value="REGUCALCIN"/>
    <property type="match status" value="1"/>
</dbReference>
<evidence type="ECO:0000256" key="2">
    <source>
        <dbReference type="PIRSR" id="PIRSR605511-1"/>
    </source>
</evidence>
<dbReference type="InterPro" id="IPR005511">
    <property type="entry name" value="SMP-30"/>
</dbReference>
<accession>A0A7W4YVR8</accession>
<sequence length="205" mass="21947">MRSVFKLPDSEKGVRFNDGKVDPYGNFLAGTLTMEGAARGKLYRIASNGRVAILKTGIAIPNAICFTPNGQSVYFADSLENCVKLYRYLPDTEQLSEPLQVLDTKALGSAPDGACVDADGNLWVTLVQNGKIAKFDAAGNVAAVFEAPVDTPSCVAFGGRTLQSLYLTSIKDTGTGRIVSSHPHGGHLFACEDPSFRGMKDYLFS</sequence>
<keyword evidence="3" id="KW-0862">Zinc</keyword>
<feature type="active site" description="Proton donor/acceptor" evidence="2">
    <location>
        <position position="112"/>
    </location>
</feature>
<feature type="binding site" evidence="3">
    <location>
        <position position="35"/>
    </location>
    <ligand>
        <name>substrate</name>
    </ligand>
</feature>
<dbReference type="GO" id="GO:0005509">
    <property type="term" value="F:calcium ion binding"/>
    <property type="evidence" value="ECO:0007669"/>
    <property type="project" value="TreeGrafter"/>
</dbReference>
<feature type="binding site" evidence="3">
    <location>
        <position position="62"/>
    </location>
    <ligand>
        <name>a divalent metal cation</name>
        <dbReference type="ChEBI" id="CHEBI:60240"/>
    </ligand>
</feature>
<dbReference type="PRINTS" id="PR01790">
    <property type="entry name" value="SMP30FAMILY"/>
</dbReference>
<feature type="binding site" evidence="3">
    <location>
        <position position="15"/>
    </location>
    <ligand>
        <name>substrate</name>
    </ligand>
</feature>
<comment type="similarity">
    <text evidence="1">Belongs to the SMP-30/CGR1 family.</text>
</comment>
<name>A0A7W4YVR8_9HYPH</name>
<evidence type="ECO:0000313" key="6">
    <source>
        <dbReference type="Proteomes" id="UP000532010"/>
    </source>
</evidence>
<evidence type="ECO:0000313" key="5">
    <source>
        <dbReference type="EMBL" id="MBB3018111.1"/>
    </source>
</evidence>
<reference evidence="5 6" key="1">
    <citation type="submission" date="2020-08" db="EMBL/GenBank/DDBJ databases">
        <title>The Agave Microbiome: Exploring the role of microbial communities in plant adaptations to desert environments.</title>
        <authorList>
            <person name="Partida-Martinez L.P."/>
        </authorList>
    </citation>
    <scope>NUCLEOTIDE SEQUENCE [LARGE SCALE GENOMIC DNA]</scope>
    <source>
        <strain evidence="5 6">AT3.9</strain>
    </source>
</reference>
<dbReference type="SUPFAM" id="SSF63829">
    <property type="entry name" value="Calcium-dependent phosphotriesterase"/>
    <property type="match status" value="1"/>
</dbReference>
<gene>
    <name evidence="5" type="ORF">FHR70_001151</name>
</gene>
<evidence type="ECO:0000259" key="4">
    <source>
        <dbReference type="Pfam" id="PF08450"/>
    </source>
</evidence>
<dbReference type="RefSeq" id="WP_246407800.1">
    <property type="nucleotide sequence ID" value="NZ_JACHWB010000001.1"/>
</dbReference>
<keyword evidence="3" id="KW-0479">Metal-binding</keyword>